<sequence length="111" mass="12871">MNRLERAERLKRARLTQGLTQQDIASLLYKSLSTIKKWESPSGAEPSNLDDVIRLCEAYGVSVEWYLCGTKKRNRPLTIQQEQLVNHYDRLSPSMKKRMGRIIKLLSKEGH</sequence>
<dbReference type="GO" id="GO:0003677">
    <property type="term" value="F:DNA binding"/>
    <property type="evidence" value="ECO:0007669"/>
    <property type="project" value="InterPro"/>
</dbReference>
<proteinExistence type="predicted"/>
<organism evidence="2 3">
    <name type="scientific">Amphritea japonica ATCC BAA-1530</name>
    <dbReference type="NCBI Taxonomy" id="1278309"/>
    <lineage>
        <taxon>Bacteria</taxon>
        <taxon>Pseudomonadati</taxon>
        <taxon>Pseudomonadota</taxon>
        <taxon>Gammaproteobacteria</taxon>
        <taxon>Oceanospirillales</taxon>
        <taxon>Oceanospirillaceae</taxon>
        <taxon>Amphritea</taxon>
    </lineage>
</organism>
<dbReference type="SMART" id="SM00530">
    <property type="entry name" value="HTH_XRE"/>
    <property type="match status" value="1"/>
</dbReference>
<name>A0A7R6P9Y5_9GAMM</name>
<dbReference type="PROSITE" id="PS50943">
    <property type="entry name" value="HTH_CROC1"/>
    <property type="match status" value="1"/>
</dbReference>
<reference evidence="2 3" key="1">
    <citation type="journal article" date="2008" name="Int. J. Syst. Evol. Microbiol.">
        <title>Amphritea japonica sp. nov. and Amphritea balenae sp. nov., isolated from the sediment adjacent to sperm whale carcasses off Kagoshima, Japan.</title>
        <authorList>
            <person name="Miyazaki M."/>
            <person name="Nogi Y."/>
            <person name="Fujiwara Y."/>
            <person name="Kawato M."/>
            <person name="Nagahama T."/>
            <person name="Kubokawa K."/>
            <person name="Horikoshi K."/>
        </authorList>
    </citation>
    <scope>NUCLEOTIDE SEQUENCE [LARGE SCALE GENOMIC DNA]</scope>
    <source>
        <strain evidence="2 3">ATCC BAA-1530</strain>
    </source>
</reference>
<dbReference type="SUPFAM" id="SSF47413">
    <property type="entry name" value="lambda repressor-like DNA-binding domains"/>
    <property type="match status" value="1"/>
</dbReference>
<protein>
    <submittedName>
        <fullName evidence="2">Transcriptional regulator</fullName>
    </submittedName>
</protein>
<dbReference type="AlphaFoldDB" id="A0A7R6P9Y5"/>
<dbReference type="Gene3D" id="1.10.260.40">
    <property type="entry name" value="lambda repressor-like DNA-binding domains"/>
    <property type="match status" value="1"/>
</dbReference>
<evidence type="ECO:0000313" key="2">
    <source>
        <dbReference type="EMBL" id="BBB25568.1"/>
    </source>
</evidence>
<evidence type="ECO:0000259" key="1">
    <source>
        <dbReference type="PROSITE" id="PS50943"/>
    </source>
</evidence>
<gene>
    <name evidence="2" type="ORF">AMJAP_0971</name>
</gene>
<feature type="domain" description="HTH cro/C1-type" evidence="1">
    <location>
        <begin position="10"/>
        <end position="66"/>
    </location>
</feature>
<dbReference type="CDD" id="cd00093">
    <property type="entry name" value="HTH_XRE"/>
    <property type="match status" value="1"/>
</dbReference>
<dbReference type="Pfam" id="PF12844">
    <property type="entry name" value="HTH_19"/>
    <property type="match status" value="1"/>
</dbReference>
<dbReference type="OrthoDB" id="6120964at2"/>
<dbReference type="KEGG" id="ajp:AMJAP_0971"/>
<dbReference type="RefSeq" id="WP_019621986.1">
    <property type="nucleotide sequence ID" value="NZ_AP014545.1"/>
</dbReference>
<dbReference type="InterPro" id="IPR010982">
    <property type="entry name" value="Lambda_DNA-bd_dom_sf"/>
</dbReference>
<accession>A0A7R6P9Y5</accession>
<dbReference type="Proteomes" id="UP000595663">
    <property type="component" value="Chromosome"/>
</dbReference>
<dbReference type="InterPro" id="IPR001387">
    <property type="entry name" value="Cro/C1-type_HTH"/>
</dbReference>
<keyword evidence="3" id="KW-1185">Reference proteome</keyword>
<evidence type="ECO:0000313" key="3">
    <source>
        <dbReference type="Proteomes" id="UP000595663"/>
    </source>
</evidence>
<dbReference type="EMBL" id="AP014545">
    <property type="protein sequence ID" value="BBB25568.1"/>
    <property type="molecule type" value="Genomic_DNA"/>
</dbReference>